<organism evidence="2 3">
    <name type="scientific">Ambrosia artemisiifolia</name>
    <name type="common">Common ragweed</name>
    <dbReference type="NCBI Taxonomy" id="4212"/>
    <lineage>
        <taxon>Eukaryota</taxon>
        <taxon>Viridiplantae</taxon>
        <taxon>Streptophyta</taxon>
        <taxon>Embryophyta</taxon>
        <taxon>Tracheophyta</taxon>
        <taxon>Spermatophyta</taxon>
        <taxon>Magnoliopsida</taxon>
        <taxon>eudicotyledons</taxon>
        <taxon>Gunneridae</taxon>
        <taxon>Pentapetalae</taxon>
        <taxon>asterids</taxon>
        <taxon>campanulids</taxon>
        <taxon>Asterales</taxon>
        <taxon>Asteraceae</taxon>
        <taxon>Asteroideae</taxon>
        <taxon>Heliantheae alliance</taxon>
        <taxon>Heliantheae</taxon>
        <taxon>Ambrosia</taxon>
    </lineage>
</organism>
<protein>
    <submittedName>
        <fullName evidence="2">Uncharacterized protein</fullName>
    </submittedName>
</protein>
<reference evidence="2" key="1">
    <citation type="submission" date="2022-06" db="EMBL/GenBank/DDBJ databases">
        <title>Uncovering the hologenomic basis of an extraordinary plant invasion.</title>
        <authorList>
            <person name="Bieker V.C."/>
            <person name="Martin M.D."/>
            <person name="Gilbert T."/>
            <person name="Hodgins K."/>
            <person name="Battlay P."/>
            <person name="Petersen B."/>
            <person name="Wilson J."/>
        </authorList>
    </citation>
    <scope>NUCLEOTIDE SEQUENCE</scope>
    <source>
        <strain evidence="2">AA19_3_7</strain>
        <tissue evidence="2">Leaf</tissue>
    </source>
</reference>
<comment type="caution">
    <text evidence="2">The sequence shown here is derived from an EMBL/GenBank/DDBJ whole genome shotgun (WGS) entry which is preliminary data.</text>
</comment>
<sequence length="62" mass="6757">MAGGLFKLVKPNKRPQATDIQAAAAWGVAAFTTAVWIVQLYLCYYGLLQVTDCLGHPSYLLV</sequence>
<keyword evidence="1" id="KW-0812">Transmembrane</keyword>
<evidence type="ECO:0000313" key="3">
    <source>
        <dbReference type="Proteomes" id="UP001206925"/>
    </source>
</evidence>
<accession>A0AAD5GP82</accession>
<feature type="transmembrane region" description="Helical" evidence="1">
    <location>
        <begin position="20"/>
        <end position="42"/>
    </location>
</feature>
<gene>
    <name evidence="2" type="ORF">M8C21_005024</name>
</gene>
<keyword evidence="3" id="KW-1185">Reference proteome</keyword>
<evidence type="ECO:0000313" key="2">
    <source>
        <dbReference type="EMBL" id="KAI7750055.1"/>
    </source>
</evidence>
<evidence type="ECO:0000256" key="1">
    <source>
        <dbReference type="SAM" id="Phobius"/>
    </source>
</evidence>
<dbReference type="EMBL" id="JAMZMK010006227">
    <property type="protein sequence ID" value="KAI7750055.1"/>
    <property type="molecule type" value="Genomic_DNA"/>
</dbReference>
<proteinExistence type="predicted"/>
<name>A0AAD5GP82_AMBAR</name>
<dbReference type="Proteomes" id="UP001206925">
    <property type="component" value="Unassembled WGS sequence"/>
</dbReference>
<keyword evidence="1" id="KW-0472">Membrane</keyword>
<keyword evidence="1" id="KW-1133">Transmembrane helix</keyword>
<dbReference type="AlphaFoldDB" id="A0AAD5GP82"/>